<protein>
    <submittedName>
        <fullName evidence="1">ShuX</fullName>
    </submittedName>
</protein>
<dbReference type="AlphaFoldDB" id="A0A097R251"/>
<dbReference type="PIRSF" id="PIRSF030840">
    <property type="entry name" value="DUF1008"/>
    <property type="match status" value="1"/>
</dbReference>
<dbReference type="NCBIfam" id="TIGR04108">
    <property type="entry name" value="HutX"/>
    <property type="match status" value="1"/>
</dbReference>
<accession>A0A097R251</accession>
<keyword evidence="2" id="KW-1185">Reference proteome</keyword>
<dbReference type="PATRIC" id="fig|1453496.5.peg.2151"/>
<dbReference type="CDD" id="cd16829">
    <property type="entry name" value="ChuX_HutX-like"/>
    <property type="match status" value="1"/>
</dbReference>
<dbReference type="OrthoDB" id="8781266at2"/>
<sequence>MSHTSSAQQHDLIAFLSTNPDGTVEDIAKRYDVTPLEVIRLIPTAQVFDGAQFDTVWDDITQWGDVTTLVNNEDLILEFQGELPSGTHRHGFFNLRGKKGLSGHIRATHCVHIALVERQFMGMDTASVWFINAAGRAMMKIFVGRDSHRVLLADQLAAFRALPSKMTAQQETTV</sequence>
<proteinExistence type="predicted"/>
<dbReference type="KEGG" id="hav:AT03_10705"/>
<evidence type="ECO:0000313" key="1">
    <source>
        <dbReference type="EMBL" id="AIU72802.1"/>
    </source>
</evidence>
<dbReference type="RefSeq" id="WP_025801290.1">
    <property type="nucleotide sequence ID" value="NZ_CP009706.1"/>
</dbReference>
<dbReference type="Proteomes" id="UP000029986">
    <property type="component" value="Chromosome"/>
</dbReference>
<dbReference type="Pfam" id="PF06228">
    <property type="entry name" value="ChuX_HutX"/>
    <property type="match status" value="1"/>
</dbReference>
<reference evidence="1 2" key="1">
    <citation type="journal article" date="2014" name="Gut Pathog.">
        <title>Gene clusters of Hafnia alvei strain FB1 important in survival and pathogenesis: a draft genome perspective.</title>
        <authorList>
            <person name="Tan J.Y."/>
            <person name="Yin W.F."/>
            <person name="Chan K.G."/>
        </authorList>
    </citation>
    <scope>NUCLEOTIDE SEQUENCE [LARGE SCALE GENOMIC DNA]</scope>
    <source>
        <strain evidence="1 2">FB1</strain>
    </source>
</reference>
<dbReference type="HOGENOM" id="CLU_106714_1_0_6"/>
<gene>
    <name evidence="1" type="ORF">AT03_10705</name>
</gene>
<dbReference type="InterPro" id="IPR010413">
    <property type="entry name" value="HutX-like"/>
</dbReference>
<name>A0A097R251_HAFAL</name>
<evidence type="ECO:0000313" key="2">
    <source>
        <dbReference type="Proteomes" id="UP000029986"/>
    </source>
</evidence>
<dbReference type="EMBL" id="CP009706">
    <property type="protein sequence ID" value="AIU72802.1"/>
    <property type="molecule type" value="Genomic_DNA"/>
</dbReference>
<organism evidence="1 2">
    <name type="scientific">Hafnia alvei FB1</name>
    <dbReference type="NCBI Taxonomy" id="1453496"/>
    <lineage>
        <taxon>Bacteria</taxon>
        <taxon>Pseudomonadati</taxon>
        <taxon>Pseudomonadota</taxon>
        <taxon>Gammaproteobacteria</taxon>
        <taxon>Enterobacterales</taxon>
        <taxon>Hafniaceae</taxon>
        <taxon>Hafnia</taxon>
    </lineage>
</organism>
<dbReference type="SUPFAM" id="SSF144064">
    <property type="entry name" value="Heme iron utilization protein-like"/>
    <property type="match status" value="1"/>
</dbReference>
<dbReference type="Gene3D" id="3.40.1570.10">
    <property type="entry name" value="HemS/ChuS/ChuX like domains"/>
    <property type="match status" value="1"/>
</dbReference>
<dbReference type="eggNOG" id="COG3721">
    <property type="taxonomic scope" value="Bacteria"/>
</dbReference>
<dbReference type="InterPro" id="IPR053733">
    <property type="entry name" value="Heme_Transport_Util_sf"/>
</dbReference>